<dbReference type="EMBL" id="CM009305">
    <property type="protein sequence ID" value="RQP01525.1"/>
    <property type="molecule type" value="Genomic_DNA"/>
</dbReference>
<gene>
    <name evidence="1" type="ORF">POPTR_016G091750</name>
</gene>
<dbReference type="Proteomes" id="UP000006729">
    <property type="component" value="Chromosome 16"/>
</dbReference>
<reference evidence="1 2" key="1">
    <citation type="journal article" date="2006" name="Science">
        <title>The genome of black cottonwood, Populus trichocarpa (Torr. &amp; Gray).</title>
        <authorList>
            <person name="Tuskan G.A."/>
            <person name="Difazio S."/>
            <person name="Jansson S."/>
            <person name="Bohlmann J."/>
            <person name="Grigoriev I."/>
            <person name="Hellsten U."/>
            <person name="Putnam N."/>
            <person name="Ralph S."/>
            <person name="Rombauts S."/>
            <person name="Salamov A."/>
            <person name="Schein J."/>
            <person name="Sterck L."/>
            <person name="Aerts A."/>
            <person name="Bhalerao R.R."/>
            <person name="Bhalerao R.P."/>
            <person name="Blaudez D."/>
            <person name="Boerjan W."/>
            <person name="Brun A."/>
            <person name="Brunner A."/>
            <person name="Busov V."/>
            <person name="Campbell M."/>
            <person name="Carlson J."/>
            <person name="Chalot M."/>
            <person name="Chapman J."/>
            <person name="Chen G.L."/>
            <person name="Cooper D."/>
            <person name="Coutinho P.M."/>
            <person name="Couturier J."/>
            <person name="Covert S."/>
            <person name="Cronk Q."/>
            <person name="Cunningham R."/>
            <person name="Davis J."/>
            <person name="Degroeve S."/>
            <person name="Dejardin A."/>
            <person name="Depamphilis C."/>
            <person name="Detter J."/>
            <person name="Dirks B."/>
            <person name="Dubchak I."/>
            <person name="Duplessis S."/>
            <person name="Ehlting J."/>
            <person name="Ellis B."/>
            <person name="Gendler K."/>
            <person name="Goodstein D."/>
            <person name="Gribskov M."/>
            <person name="Grimwood J."/>
            <person name="Groover A."/>
            <person name="Gunter L."/>
            <person name="Hamberger B."/>
            <person name="Heinze B."/>
            <person name="Helariutta Y."/>
            <person name="Henrissat B."/>
            <person name="Holligan D."/>
            <person name="Holt R."/>
            <person name="Huang W."/>
            <person name="Islam-Faridi N."/>
            <person name="Jones S."/>
            <person name="Jones-Rhoades M."/>
            <person name="Jorgensen R."/>
            <person name="Joshi C."/>
            <person name="Kangasjarvi J."/>
            <person name="Karlsson J."/>
            <person name="Kelleher C."/>
            <person name="Kirkpatrick R."/>
            <person name="Kirst M."/>
            <person name="Kohler A."/>
            <person name="Kalluri U."/>
            <person name="Larimer F."/>
            <person name="Leebens-Mack J."/>
            <person name="Leple J.C."/>
            <person name="Locascio P."/>
            <person name="Lou Y."/>
            <person name="Lucas S."/>
            <person name="Martin F."/>
            <person name="Montanini B."/>
            <person name="Napoli C."/>
            <person name="Nelson D.R."/>
            <person name="Nelson C."/>
            <person name="Nieminen K."/>
            <person name="Nilsson O."/>
            <person name="Pereda V."/>
            <person name="Peter G."/>
            <person name="Philippe R."/>
            <person name="Pilate G."/>
            <person name="Poliakov A."/>
            <person name="Razumovskaya J."/>
            <person name="Richardson P."/>
            <person name="Rinaldi C."/>
            <person name="Ritland K."/>
            <person name="Rouze P."/>
            <person name="Ryaboy D."/>
            <person name="Schmutz J."/>
            <person name="Schrader J."/>
            <person name="Segerman B."/>
            <person name="Shin H."/>
            <person name="Siddiqui A."/>
            <person name="Sterky F."/>
            <person name="Terry A."/>
            <person name="Tsai C.J."/>
            <person name="Uberbacher E."/>
            <person name="Unneberg P."/>
            <person name="Vahala J."/>
            <person name="Wall K."/>
            <person name="Wessler S."/>
            <person name="Yang G."/>
            <person name="Yin T."/>
            <person name="Douglas C."/>
            <person name="Marra M."/>
            <person name="Sandberg G."/>
            <person name="Van de Peer Y."/>
            <person name="Rokhsar D."/>
        </authorList>
    </citation>
    <scope>NUCLEOTIDE SEQUENCE [LARGE SCALE GENOMIC DNA]</scope>
    <source>
        <strain evidence="2">cv. Nisqually</strain>
    </source>
</reference>
<evidence type="ECO:0000313" key="1">
    <source>
        <dbReference type="EMBL" id="RQP01525.1"/>
    </source>
</evidence>
<proteinExistence type="predicted"/>
<sequence length="34" mass="3953">MAKCKNQTDNLAQIIYDRENSKQLPEIASHISRH</sequence>
<name>A0A3N7HXS5_POPTR</name>
<organism evidence="1 2">
    <name type="scientific">Populus trichocarpa</name>
    <name type="common">Western balsam poplar</name>
    <name type="synonym">Populus balsamifera subsp. trichocarpa</name>
    <dbReference type="NCBI Taxonomy" id="3694"/>
    <lineage>
        <taxon>Eukaryota</taxon>
        <taxon>Viridiplantae</taxon>
        <taxon>Streptophyta</taxon>
        <taxon>Embryophyta</taxon>
        <taxon>Tracheophyta</taxon>
        <taxon>Spermatophyta</taxon>
        <taxon>Magnoliopsida</taxon>
        <taxon>eudicotyledons</taxon>
        <taxon>Gunneridae</taxon>
        <taxon>Pentapetalae</taxon>
        <taxon>rosids</taxon>
        <taxon>fabids</taxon>
        <taxon>Malpighiales</taxon>
        <taxon>Salicaceae</taxon>
        <taxon>Saliceae</taxon>
        <taxon>Populus</taxon>
    </lineage>
</organism>
<keyword evidence="2" id="KW-1185">Reference proteome</keyword>
<dbReference type="InParanoid" id="A0A3N7HXS5"/>
<accession>A0A3N7HXS5</accession>
<evidence type="ECO:0000313" key="2">
    <source>
        <dbReference type="Proteomes" id="UP000006729"/>
    </source>
</evidence>
<dbReference type="AlphaFoldDB" id="A0A3N7HXS5"/>
<protein>
    <submittedName>
        <fullName evidence="1">Uncharacterized protein</fullName>
    </submittedName>
</protein>